<comment type="caution">
    <text evidence="1">The sequence shown here is derived from an EMBL/GenBank/DDBJ whole genome shotgun (WGS) entry which is preliminary data.</text>
</comment>
<accession>A0A948T9I5</accession>
<evidence type="ECO:0000313" key="2">
    <source>
        <dbReference type="Proteomes" id="UP000783796"/>
    </source>
</evidence>
<protein>
    <submittedName>
        <fullName evidence="1">Uncharacterized protein</fullName>
    </submittedName>
</protein>
<dbReference type="AlphaFoldDB" id="A0A948T9I5"/>
<reference evidence="1" key="2">
    <citation type="submission" date="2021-04" db="EMBL/GenBank/DDBJ databases">
        <authorList>
            <person name="Gilroy R."/>
        </authorList>
    </citation>
    <scope>NUCLEOTIDE SEQUENCE</scope>
    <source>
        <strain evidence="1">G4-2901</strain>
    </source>
</reference>
<name>A0A948T9I5_9BACT</name>
<proteinExistence type="predicted"/>
<dbReference type="EMBL" id="JAHLFW010000004">
    <property type="protein sequence ID" value="MBU3836824.1"/>
    <property type="molecule type" value="Genomic_DNA"/>
</dbReference>
<sequence>MTVKELFMSLSFDELLPFLKEYEVDHLDYIYVFREAYDILKNIEPNKECQIKILIDTFLNQNESVINTVSDDK</sequence>
<reference evidence="1" key="1">
    <citation type="journal article" date="2021" name="PeerJ">
        <title>Extensive microbial diversity within the chicken gut microbiome revealed by metagenomics and culture.</title>
        <authorList>
            <person name="Gilroy R."/>
            <person name="Ravi A."/>
            <person name="Getino M."/>
            <person name="Pursley I."/>
            <person name="Horton D.L."/>
            <person name="Alikhan N.F."/>
            <person name="Baker D."/>
            <person name="Gharbi K."/>
            <person name="Hall N."/>
            <person name="Watson M."/>
            <person name="Adriaenssens E.M."/>
            <person name="Foster-Nyarko E."/>
            <person name="Jarju S."/>
            <person name="Secka A."/>
            <person name="Antonio M."/>
            <person name="Oren A."/>
            <person name="Chaudhuri R.R."/>
            <person name="La Ragione R."/>
            <person name="Hildebrand F."/>
            <person name="Pallen M.J."/>
        </authorList>
    </citation>
    <scope>NUCLEOTIDE SEQUENCE</scope>
    <source>
        <strain evidence="1">G4-2901</strain>
    </source>
</reference>
<organism evidence="1 2">
    <name type="scientific">Candidatus Phocaeicola faecigallinarum</name>
    <dbReference type="NCBI Taxonomy" id="2838732"/>
    <lineage>
        <taxon>Bacteria</taxon>
        <taxon>Pseudomonadati</taxon>
        <taxon>Bacteroidota</taxon>
        <taxon>Bacteroidia</taxon>
        <taxon>Bacteroidales</taxon>
        <taxon>Bacteroidaceae</taxon>
        <taxon>Phocaeicola</taxon>
    </lineage>
</organism>
<dbReference type="Proteomes" id="UP000783796">
    <property type="component" value="Unassembled WGS sequence"/>
</dbReference>
<gene>
    <name evidence="1" type="ORF">H9777_00550</name>
</gene>
<evidence type="ECO:0000313" key="1">
    <source>
        <dbReference type="EMBL" id="MBU3836824.1"/>
    </source>
</evidence>